<feature type="region of interest" description="Disordered" evidence="4">
    <location>
        <begin position="168"/>
        <end position="204"/>
    </location>
</feature>
<gene>
    <name evidence="8" type="primary">LOC103343214</name>
</gene>
<evidence type="ECO:0000256" key="2">
    <source>
        <dbReference type="ARBA" id="ARBA00023125"/>
    </source>
</evidence>
<protein>
    <submittedName>
        <fullName evidence="8">Uncharacterized protein LOC103343214</fullName>
    </submittedName>
</protein>
<feature type="domain" description="Transposase MuDR plant" evidence="5">
    <location>
        <begin position="212"/>
        <end position="261"/>
    </location>
</feature>
<keyword evidence="1" id="KW-0815">Transposition</keyword>
<dbReference type="PANTHER" id="PTHR31973:SF187">
    <property type="entry name" value="MUTATOR TRANSPOSASE MUDRA PROTEIN"/>
    <property type="match status" value="1"/>
</dbReference>
<reference evidence="8" key="2">
    <citation type="submission" date="2025-08" db="UniProtKB">
        <authorList>
            <consortium name="RefSeq"/>
        </authorList>
    </citation>
    <scope>IDENTIFICATION</scope>
</reference>
<keyword evidence="7" id="KW-1185">Reference proteome</keyword>
<evidence type="ECO:0000313" key="8">
    <source>
        <dbReference type="RefSeq" id="XP_008245107.1"/>
    </source>
</evidence>
<evidence type="ECO:0000256" key="1">
    <source>
        <dbReference type="ARBA" id="ARBA00022578"/>
    </source>
</evidence>
<name>A0ABM0PVF6_PRUMU</name>
<evidence type="ECO:0000259" key="5">
    <source>
        <dbReference type="Pfam" id="PF03108"/>
    </source>
</evidence>
<dbReference type="GeneID" id="103343214"/>
<proteinExistence type="predicted"/>
<keyword evidence="2" id="KW-0238">DNA-binding</keyword>
<dbReference type="InterPro" id="IPR004332">
    <property type="entry name" value="Transposase_MuDR"/>
</dbReference>
<evidence type="ECO:0000256" key="4">
    <source>
        <dbReference type="SAM" id="MobiDB-lite"/>
    </source>
</evidence>
<dbReference type="Proteomes" id="UP000694861">
    <property type="component" value="Unplaced"/>
</dbReference>
<accession>A0ABM0PVF6</accession>
<keyword evidence="3" id="KW-0233">DNA recombination</keyword>
<dbReference type="PROSITE" id="PS01007">
    <property type="entry name" value="TRANSPOSASE_MUTATOR"/>
    <property type="match status" value="1"/>
</dbReference>
<dbReference type="PANTHER" id="PTHR31973">
    <property type="entry name" value="POLYPROTEIN, PUTATIVE-RELATED"/>
    <property type="match status" value="1"/>
</dbReference>
<evidence type="ECO:0000259" key="6">
    <source>
        <dbReference type="Pfam" id="PF10551"/>
    </source>
</evidence>
<reference evidence="7" key="1">
    <citation type="journal article" date="2012" name="Nat. Commun.">
        <title>The genome of Prunus mume.</title>
        <authorList>
            <person name="Zhang Q."/>
            <person name="Chen W."/>
            <person name="Sun L."/>
            <person name="Zhao F."/>
            <person name="Huang B."/>
            <person name="Yang W."/>
            <person name="Tao Y."/>
            <person name="Wang J."/>
            <person name="Yuan Z."/>
            <person name="Fan G."/>
            <person name="Xing Z."/>
            <person name="Han C."/>
            <person name="Pan H."/>
            <person name="Zhong X."/>
            <person name="Shi W."/>
            <person name="Liang X."/>
            <person name="Du D."/>
            <person name="Sun F."/>
            <person name="Xu Z."/>
            <person name="Hao R."/>
            <person name="Lv T."/>
            <person name="Lv Y."/>
            <person name="Zheng Z."/>
            <person name="Sun M."/>
            <person name="Luo L."/>
            <person name="Cai M."/>
            <person name="Gao Y."/>
            <person name="Wang J."/>
            <person name="Yin Y."/>
            <person name="Xu X."/>
            <person name="Cheng T."/>
            <person name="Wang J."/>
        </authorList>
    </citation>
    <scope>NUCLEOTIDE SEQUENCE [LARGE SCALE GENOMIC DNA]</scope>
</reference>
<dbReference type="Pfam" id="PF10551">
    <property type="entry name" value="MULE"/>
    <property type="match status" value="1"/>
</dbReference>
<dbReference type="Pfam" id="PF03108">
    <property type="entry name" value="DBD_Tnp_Mut"/>
    <property type="match status" value="1"/>
</dbReference>
<sequence>MEKVCYLDNVAEDFLSLVDLRQVEKGLGYNVDISNPKPNLEIWYRKGGTHGVGGLELINFDAKLIDMLGQMPCKRIVVLYYIKVGNSNIVWSQASFGCQGLDGADNYAEVQHNVQVEDEIEVQEKNKDEAKVVDSEEDDGEFVNSDYEFNEEEFGFKTVEVPVHEGAEDTMNDSNEGPTFLAPGEVSSDGEHTSDFDTESEVDGDDMEGQVLKKALREYSIIHGRKLFFEKNDKMRVKAICRGGLKCPFVLYASQLNQDVQTFAIKKLSLEHTCERVEKLKFANPKWICERFSSKIKRNTYWNLKAFQGEVLESYHVRVSKTQVYRAKRLVKAQIEGNYIQQYARLWDYVEQLKNTNKGVDGNNGLFPIAYAVAEIENKDSWIWFLSLLIEDLGITNGLSWAFICDKQKGLILAIAYVLPIAEIRMCVRHLYNNFRATHLGLTLKHML</sequence>
<organism evidence="7 8">
    <name type="scientific">Prunus mume</name>
    <name type="common">Japanese apricot</name>
    <name type="synonym">Armeniaca mume</name>
    <dbReference type="NCBI Taxonomy" id="102107"/>
    <lineage>
        <taxon>Eukaryota</taxon>
        <taxon>Viridiplantae</taxon>
        <taxon>Streptophyta</taxon>
        <taxon>Embryophyta</taxon>
        <taxon>Tracheophyta</taxon>
        <taxon>Spermatophyta</taxon>
        <taxon>Magnoliopsida</taxon>
        <taxon>eudicotyledons</taxon>
        <taxon>Gunneridae</taxon>
        <taxon>Pentapetalae</taxon>
        <taxon>rosids</taxon>
        <taxon>fabids</taxon>
        <taxon>Rosales</taxon>
        <taxon>Rosaceae</taxon>
        <taxon>Amygdaloideae</taxon>
        <taxon>Amygdaleae</taxon>
        <taxon>Prunus</taxon>
    </lineage>
</organism>
<evidence type="ECO:0000313" key="7">
    <source>
        <dbReference type="Proteomes" id="UP000694861"/>
    </source>
</evidence>
<dbReference type="RefSeq" id="XP_008245107.1">
    <property type="nucleotide sequence ID" value="XM_008246885.1"/>
</dbReference>
<feature type="domain" description="MULE transposase" evidence="6">
    <location>
        <begin position="359"/>
        <end position="434"/>
    </location>
</feature>
<dbReference type="InterPro" id="IPR018289">
    <property type="entry name" value="MULE_transposase_dom"/>
</dbReference>
<evidence type="ECO:0000256" key="3">
    <source>
        <dbReference type="ARBA" id="ARBA00023172"/>
    </source>
</evidence>
<dbReference type="InterPro" id="IPR001207">
    <property type="entry name" value="Transposase_mutator"/>
</dbReference>